<feature type="compositionally biased region" description="Basic and acidic residues" evidence="1">
    <location>
        <begin position="54"/>
        <end position="72"/>
    </location>
</feature>
<protein>
    <submittedName>
        <fullName evidence="2">Uncharacterized protein</fullName>
    </submittedName>
</protein>
<evidence type="ECO:0000313" key="2">
    <source>
        <dbReference type="EMBL" id="KAF3488393.1"/>
    </source>
</evidence>
<evidence type="ECO:0000313" key="3">
    <source>
        <dbReference type="Proteomes" id="UP000712600"/>
    </source>
</evidence>
<reference evidence="2" key="1">
    <citation type="submission" date="2019-12" db="EMBL/GenBank/DDBJ databases">
        <title>Genome sequencing and annotation of Brassica cretica.</title>
        <authorList>
            <person name="Studholme D.J."/>
            <person name="Sarris P."/>
        </authorList>
    </citation>
    <scope>NUCLEOTIDE SEQUENCE</scope>
    <source>
        <strain evidence="2">PFS-109/04</strain>
        <tissue evidence="2">Leaf</tissue>
    </source>
</reference>
<dbReference type="Proteomes" id="UP000712600">
    <property type="component" value="Unassembled WGS sequence"/>
</dbReference>
<comment type="caution">
    <text evidence="2">The sequence shown here is derived from an EMBL/GenBank/DDBJ whole genome shotgun (WGS) entry which is preliminary data.</text>
</comment>
<dbReference type="EMBL" id="QGKX02002183">
    <property type="protein sequence ID" value="KAF3488393.1"/>
    <property type="molecule type" value="Genomic_DNA"/>
</dbReference>
<evidence type="ECO:0000256" key="1">
    <source>
        <dbReference type="SAM" id="MobiDB-lite"/>
    </source>
</evidence>
<sequence>MNSQEALYPIENPVIDRIVIGNTSPRSSSSSSSIPFLLLIPNRPPPPVTSGYQSRHDREHQEQSNVGEKVED</sequence>
<dbReference type="AlphaFoldDB" id="A0A8S9MZK6"/>
<organism evidence="2 3">
    <name type="scientific">Brassica cretica</name>
    <name type="common">Mustard</name>
    <dbReference type="NCBI Taxonomy" id="69181"/>
    <lineage>
        <taxon>Eukaryota</taxon>
        <taxon>Viridiplantae</taxon>
        <taxon>Streptophyta</taxon>
        <taxon>Embryophyta</taxon>
        <taxon>Tracheophyta</taxon>
        <taxon>Spermatophyta</taxon>
        <taxon>Magnoliopsida</taxon>
        <taxon>eudicotyledons</taxon>
        <taxon>Gunneridae</taxon>
        <taxon>Pentapetalae</taxon>
        <taxon>rosids</taxon>
        <taxon>malvids</taxon>
        <taxon>Brassicales</taxon>
        <taxon>Brassicaceae</taxon>
        <taxon>Brassiceae</taxon>
        <taxon>Brassica</taxon>
    </lineage>
</organism>
<gene>
    <name evidence="2" type="ORF">F2Q69_00056331</name>
</gene>
<accession>A0A8S9MZK6</accession>
<name>A0A8S9MZK6_BRACR</name>
<proteinExistence type="predicted"/>
<feature type="region of interest" description="Disordered" evidence="1">
    <location>
        <begin position="21"/>
        <end position="72"/>
    </location>
</feature>